<dbReference type="RefSeq" id="WP_166403702.1">
    <property type="nucleotide sequence ID" value="NZ_JAANHS010000010.1"/>
</dbReference>
<accession>A0ABX0G9T2</accession>
<dbReference type="InterPro" id="IPR021848">
    <property type="entry name" value="HODM_asu-like"/>
</dbReference>
<sequence>MQDAPILQDRLPLHPWAHPATRRLPGIQPVQGRDWLRVDEAYAGQMALRDRLIAAQPEVVHALLPQARPAAEELYETILDWLAAEPGFTRTAGHVTRPDGVTVALDPSQPLVTLGRLVQQDLCLMQANGAEYDLTGAILCFPASWTLAQKLGRPMTGIHRPVEIYDDTLAARVHRLLTAIRPEQPLWRMNFFTYDDFMLHHPRVEGDWRRQPTGRSYIRCERQTLLRLPSTRAVLFAIHTIVVDANRLSAEDYAALREAMH</sequence>
<keyword evidence="2" id="KW-1185">Reference proteome</keyword>
<proteinExistence type="predicted"/>
<gene>
    <name evidence="1" type="ORF">G8O29_13205</name>
</gene>
<name>A0ABX0G9T2_9RHOB</name>
<dbReference type="EMBL" id="JAANHS010000010">
    <property type="protein sequence ID" value="NHB77677.1"/>
    <property type="molecule type" value="Genomic_DNA"/>
</dbReference>
<organism evidence="1 2">
    <name type="scientific">Rhodobacter calidifons</name>
    <dbReference type="NCBI Taxonomy" id="2715277"/>
    <lineage>
        <taxon>Bacteria</taxon>
        <taxon>Pseudomonadati</taxon>
        <taxon>Pseudomonadota</taxon>
        <taxon>Alphaproteobacteria</taxon>
        <taxon>Rhodobacterales</taxon>
        <taxon>Rhodobacter group</taxon>
        <taxon>Rhodobacter</taxon>
    </lineage>
</organism>
<protein>
    <submittedName>
        <fullName evidence="1">DUF3445 domain-containing protein</fullName>
    </submittedName>
</protein>
<evidence type="ECO:0000313" key="2">
    <source>
        <dbReference type="Proteomes" id="UP001515660"/>
    </source>
</evidence>
<comment type="caution">
    <text evidence="1">The sequence shown here is derived from an EMBL/GenBank/DDBJ whole genome shotgun (WGS) entry which is preliminary data.</text>
</comment>
<dbReference type="Proteomes" id="UP001515660">
    <property type="component" value="Unassembled WGS sequence"/>
</dbReference>
<reference evidence="1 2" key="1">
    <citation type="journal article" date="2022" name="Microorganisms">
        <title>Genome Sequence and Characterization of a Xanthorhodopsin-Containing, Aerobic Anoxygenic Phototrophic Rhodobacter Species, Isolated from Mesophilic Conditions at Yellowstone National Park.</title>
        <authorList>
            <person name="Kyndt J.A."/>
            <person name="Robertson S."/>
            <person name="Shoffstall I.B."/>
            <person name="Ramaley R.F."/>
            <person name="Meyer T.E."/>
        </authorList>
    </citation>
    <scope>NUCLEOTIDE SEQUENCE [LARGE SCALE GENOMIC DNA]</scope>
    <source>
        <strain evidence="1 2">M37P</strain>
    </source>
</reference>
<dbReference type="Pfam" id="PF11927">
    <property type="entry name" value="HODM_asu-like"/>
    <property type="match status" value="1"/>
</dbReference>
<evidence type="ECO:0000313" key="1">
    <source>
        <dbReference type="EMBL" id="NHB77677.1"/>
    </source>
</evidence>